<proteinExistence type="predicted"/>
<dbReference type="AlphaFoldDB" id="A0A4R4RQB5"/>
<feature type="transmembrane region" description="Helical" evidence="6">
    <location>
        <begin position="354"/>
        <end position="375"/>
    </location>
</feature>
<gene>
    <name evidence="8" type="ORF">E1212_10960</name>
</gene>
<feature type="transmembrane region" description="Helical" evidence="6">
    <location>
        <begin position="415"/>
        <end position="436"/>
    </location>
</feature>
<evidence type="ECO:0000256" key="5">
    <source>
        <dbReference type="SAM" id="MobiDB-lite"/>
    </source>
</evidence>
<feature type="region of interest" description="Disordered" evidence="5">
    <location>
        <begin position="1"/>
        <end position="168"/>
    </location>
</feature>
<keyword evidence="9" id="KW-1185">Reference proteome</keyword>
<dbReference type="PANTHER" id="PTHR39535">
    <property type="entry name" value="SPORULATION-DELAYING PROTEIN SDPB"/>
    <property type="match status" value="1"/>
</dbReference>
<feature type="transmembrane region" description="Helical" evidence="6">
    <location>
        <begin position="270"/>
        <end position="301"/>
    </location>
</feature>
<dbReference type="Proteomes" id="UP000295621">
    <property type="component" value="Unassembled WGS sequence"/>
</dbReference>
<feature type="compositionally biased region" description="Basic residues" evidence="5">
    <location>
        <begin position="45"/>
        <end position="58"/>
    </location>
</feature>
<dbReference type="SMART" id="SM00752">
    <property type="entry name" value="HTTM"/>
    <property type="match status" value="1"/>
</dbReference>
<reference evidence="8 9" key="1">
    <citation type="submission" date="2019-02" db="EMBL/GenBank/DDBJ databases">
        <title>Draft genome sequences of novel Actinobacteria.</title>
        <authorList>
            <person name="Sahin N."/>
            <person name="Ay H."/>
            <person name="Saygin H."/>
        </authorList>
    </citation>
    <scope>NUCLEOTIDE SEQUENCE [LARGE SCALE GENOMIC DNA]</scope>
    <source>
        <strain evidence="8 9">KC603</strain>
    </source>
</reference>
<dbReference type="GO" id="GO:0012505">
    <property type="term" value="C:endomembrane system"/>
    <property type="evidence" value="ECO:0007669"/>
    <property type="project" value="UniProtKB-SubCell"/>
</dbReference>
<evidence type="ECO:0000256" key="4">
    <source>
        <dbReference type="ARBA" id="ARBA00023136"/>
    </source>
</evidence>
<evidence type="ECO:0000259" key="7">
    <source>
        <dbReference type="SMART" id="SM00752"/>
    </source>
</evidence>
<feature type="compositionally biased region" description="Basic residues" evidence="5">
    <location>
        <begin position="156"/>
        <end position="167"/>
    </location>
</feature>
<keyword evidence="3 6" id="KW-1133">Transmembrane helix</keyword>
<feature type="transmembrane region" description="Helical" evidence="6">
    <location>
        <begin position="205"/>
        <end position="227"/>
    </location>
</feature>
<feature type="compositionally biased region" description="Gly residues" evidence="5">
    <location>
        <begin position="131"/>
        <end position="148"/>
    </location>
</feature>
<dbReference type="InterPro" id="IPR052964">
    <property type="entry name" value="Sporulation_signal_mat"/>
</dbReference>
<feature type="domain" description="HTTM-like" evidence="7">
    <location>
        <begin position="204"/>
        <end position="481"/>
    </location>
</feature>
<keyword evidence="2 6" id="KW-0812">Transmembrane</keyword>
<organism evidence="8 9">
    <name type="scientific">Jiangella ureilytica</name>
    <dbReference type="NCBI Taxonomy" id="2530374"/>
    <lineage>
        <taxon>Bacteria</taxon>
        <taxon>Bacillati</taxon>
        <taxon>Actinomycetota</taxon>
        <taxon>Actinomycetes</taxon>
        <taxon>Jiangellales</taxon>
        <taxon>Jiangellaceae</taxon>
        <taxon>Jiangella</taxon>
    </lineage>
</organism>
<accession>A0A4R4RQB5</accession>
<evidence type="ECO:0000256" key="1">
    <source>
        <dbReference type="ARBA" id="ARBA00004127"/>
    </source>
</evidence>
<evidence type="ECO:0000256" key="6">
    <source>
        <dbReference type="SAM" id="Phobius"/>
    </source>
</evidence>
<protein>
    <submittedName>
        <fullName evidence="8">HTTM domain-containing protein</fullName>
    </submittedName>
</protein>
<feature type="compositionally biased region" description="Basic and acidic residues" evidence="5">
    <location>
        <begin position="89"/>
        <end position="100"/>
    </location>
</feature>
<sequence>MERVERRAAGDRRPRLHRHGGLAPAGRRPHRGPGRRDVVAGGQHRPGRPCRHRLRHPVRPGAVGRGRRRRPDPAGPHAGAALGRPLRPGAREPAADDPRLRLAPGARRPEPGRGRLRRRRRRPGREPGRRVSGGPGDIGGRARAGGSPGRRSGTARYRRRRVRRRPARRTDVTVIGDAIRVVTGAVGRTVDSGERWLFDGKKATYGLAAMRILIGIAILGSLTVNFTNRHYVWGPGARWLTPWLTVDEYGFPFTAVFAHDDNTTVFTLKYLLLAALAVAFTLGWRTRVVTPVLMIFIASLMRLNPLGDDAGDNIVRIMLLFLCFADTSMRWSLDARRRARPGYRPLIALPPWTGTLFHNVALIAVATQVFMIYMTSGLSKVQGSMWQEGVGLYYPLRIGQYAPWPGLNELVYTNGFFVTVGSYVTVFVQVLFPLLLMRRGTRVLALLAIFAMHIGIAVTMALPWFSLSMIAADMIFVRDDTYRALIRWVNRARRRQHPPDPEPSPADPELAEPRPVPSSPSSSS</sequence>
<dbReference type="InterPro" id="IPR053934">
    <property type="entry name" value="HTTM_dom"/>
</dbReference>
<dbReference type="EMBL" id="SMKL01000020">
    <property type="protein sequence ID" value="TDC51716.1"/>
    <property type="molecule type" value="Genomic_DNA"/>
</dbReference>
<dbReference type="InterPro" id="IPR011020">
    <property type="entry name" value="HTTM-like"/>
</dbReference>
<feature type="compositionally biased region" description="Basic residues" evidence="5">
    <location>
        <begin position="114"/>
        <end position="123"/>
    </location>
</feature>
<feature type="compositionally biased region" description="Low complexity" evidence="5">
    <location>
        <begin position="75"/>
        <end position="86"/>
    </location>
</feature>
<evidence type="ECO:0000313" key="8">
    <source>
        <dbReference type="EMBL" id="TDC51716.1"/>
    </source>
</evidence>
<keyword evidence="4 6" id="KW-0472">Membrane</keyword>
<dbReference type="PANTHER" id="PTHR39535:SF2">
    <property type="entry name" value="HTTM DOMAIN-CONTAINING PROTEIN"/>
    <property type="match status" value="1"/>
</dbReference>
<evidence type="ECO:0000256" key="3">
    <source>
        <dbReference type="ARBA" id="ARBA00022989"/>
    </source>
</evidence>
<dbReference type="OrthoDB" id="128729at2"/>
<feature type="transmembrane region" description="Helical" evidence="6">
    <location>
        <begin position="443"/>
        <end position="465"/>
    </location>
</feature>
<comment type="caution">
    <text evidence="8">The sequence shown here is derived from an EMBL/GenBank/DDBJ whole genome shotgun (WGS) entry which is preliminary data.</text>
</comment>
<dbReference type="Pfam" id="PF05090">
    <property type="entry name" value="HTTM"/>
    <property type="match status" value="1"/>
</dbReference>
<feature type="region of interest" description="Disordered" evidence="5">
    <location>
        <begin position="494"/>
        <end position="524"/>
    </location>
</feature>
<evidence type="ECO:0000256" key="2">
    <source>
        <dbReference type="ARBA" id="ARBA00022692"/>
    </source>
</evidence>
<name>A0A4R4RQB5_9ACTN</name>
<evidence type="ECO:0000313" key="9">
    <source>
        <dbReference type="Proteomes" id="UP000295621"/>
    </source>
</evidence>
<comment type="subcellular location">
    <subcellularLocation>
        <location evidence="1">Endomembrane system</location>
        <topology evidence="1">Multi-pass membrane protein</topology>
    </subcellularLocation>
</comment>
<feature type="compositionally biased region" description="Basic and acidic residues" evidence="5">
    <location>
        <begin position="1"/>
        <end position="13"/>
    </location>
</feature>